<name>A0AB36R5Q6_9HYPH</name>
<comment type="caution">
    <text evidence="1">The sequence shown here is derived from an EMBL/GenBank/DDBJ whole genome shotgun (WGS) entry which is preliminary data.</text>
</comment>
<keyword evidence="2" id="KW-1185">Reference proteome</keyword>
<evidence type="ECO:0000313" key="2">
    <source>
        <dbReference type="Proteomes" id="UP000216215"/>
    </source>
</evidence>
<dbReference type="EMBL" id="NPKI01000029">
    <property type="protein sequence ID" value="PAP99825.1"/>
    <property type="molecule type" value="Genomic_DNA"/>
</dbReference>
<reference evidence="2" key="1">
    <citation type="submission" date="2017-08" db="EMBL/GenBank/DDBJ databases">
        <title>Mesorhizobium wenxinae sp. nov., a novel rhizobial species isolated from root nodules of chickpea (Cicer arietinum L.).</title>
        <authorList>
            <person name="Zhang J."/>
        </authorList>
    </citation>
    <scope>NUCLEOTIDE SEQUENCE [LARGE SCALE GENOMIC DNA]</scope>
    <source>
        <strain evidence="2">USDA 3392</strain>
    </source>
</reference>
<dbReference type="AlphaFoldDB" id="A0AB36R5Q6"/>
<proteinExistence type="predicted"/>
<accession>A0AB36R5Q6</accession>
<dbReference type="Proteomes" id="UP000216215">
    <property type="component" value="Unassembled WGS sequence"/>
</dbReference>
<organism evidence="1 2">
    <name type="scientific">Mesorhizobium mediterraneum</name>
    <dbReference type="NCBI Taxonomy" id="43617"/>
    <lineage>
        <taxon>Bacteria</taxon>
        <taxon>Pseudomonadati</taxon>
        <taxon>Pseudomonadota</taxon>
        <taxon>Alphaproteobacteria</taxon>
        <taxon>Hyphomicrobiales</taxon>
        <taxon>Phyllobacteriaceae</taxon>
        <taxon>Mesorhizobium</taxon>
    </lineage>
</organism>
<protein>
    <submittedName>
        <fullName evidence="1">Uncharacterized protein</fullName>
    </submittedName>
</protein>
<sequence length="121" mass="12678">MLVRRSIATYPAAIIRVLIRLLLALPYMAIPAGSSAAGSAVPSSLNSPAENFPGLAMHAVDEIAAYRDLVEEGIDAKNIAAQFGQSGYRHASAAQTCGLESGLAGHLPYDSDVGRRLLVTQ</sequence>
<evidence type="ECO:0000313" key="1">
    <source>
        <dbReference type="EMBL" id="PAP99825.1"/>
    </source>
</evidence>
<gene>
    <name evidence="1" type="ORF">CIT25_23490</name>
</gene>